<accession>A0A841G0T0</accession>
<protein>
    <submittedName>
        <fullName evidence="3">DNA-binding transcriptional MerR regulator</fullName>
    </submittedName>
</protein>
<gene>
    <name evidence="3" type="ORF">HNR73_006172</name>
</gene>
<dbReference type="InterPro" id="IPR029442">
    <property type="entry name" value="GyrI-like"/>
</dbReference>
<dbReference type="InterPro" id="IPR009061">
    <property type="entry name" value="DNA-bd_dom_put_sf"/>
</dbReference>
<evidence type="ECO:0000313" key="3">
    <source>
        <dbReference type="EMBL" id="MBB6038289.1"/>
    </source>
</evidence>
<dbReference type="EMBL" id="JACHGT010000016">
    <property type="protein sequence ID" value="MBB6038289.1"/>
    <property type="molecule type" value="Genomic_DNA"/>
</dbReference>
<dbReference type="PANTHER" id="PTHR30204">
    <property type="entry name" value="REDOX-CYCLING DRUG-SENSING TRANSCRIPTIONAL ACTIVATOR SOXR"/>
    <property type="match status" value="1"/>
</dbReference>
<dbReference type="InterPro" id="IPR010499">
    <property type="entry name" value="AraC_E-bd"/>
</dbReference>
<dbReference type="RefSeq" id="WP_184791089.1">
    <property type="nucleotide sequence ID" value="NZ_BONT01000008.1"/>
</dbReference>
<dbReference type="Gene3D" id="1.10.1660.10">
    <property type="match status" value="1"/>
</dbReference>
<dbReference type="InterPro" id="IPR047057">
    <property type="entry name" value="MerR_fam"/>
</dbReference>
<dbReference type="SUPFAM" id="SSF55136">
    <property type="entry name" value="Probable bacterial effector-binding domain"/>
    <property type="match status" value="1"/>
</dbReference>
<dbReference type="Pfam" id="PF00376">
    <property type="entry name" value="MerR"/>
    <property type="match status" value="1"/>
</dbReference>
<sequence length="253" mass="27450">MREELLTIGRFARLCRLSVKRLRHYDELGLLTPARVDPHSGYRMYERGQARDALTIALLRDADVPLPAIASIVRASPEARSGLLRAEGEQLAARIERDRERLRLLERLAADSPYDIARETVAALDLVVVEGVCDPDGIGAVTGGLVGRLLGSAGAWVPPVVGLFPLDLRDGMRVAVGVRAPSPTLRLPAVDTVTTTHHGPYGGLPLAYHALLSWIGDRGLVPRAPVREEYLVAPGEAAEEELVTRISIPVEET</sequence>
<proteinExistence type="predicted"/>
<dbReference type="GO" id="GO:0003677">
    <property type="term" value="F:DNA binding"/>
    <property type="evidence" value="ECO:0007669"/>
    <property type="project" value="UniProtKB-KW"/>
</dbReference>
<organism evidence="3 4">
    <name type="scientific">Phytomonospora endophytica</name>
    <dbReference type="NCBI Taxonomy" id="714109"/>
    <lineage>
        <taxon>Bacteria</taxon>
        <taxon>Bacillati</taxon>
        <taxon>Actinomycetota</taxon>
        <taxon>Actinomycetes</taxon>
        <taxon>Micromonosporales</taxon>
        <taxon>Micromonosporaceae</taxon>
        <taxon>Phytomonospora</taxon>
    </lineage>
</organism>
<comment type="caution">
    <text evidence="3">The sequence shown here is derived from an EMBL/GenBank/DDBJ whole genome shotgun (WGS) entry which is preliminary data.</text>
</comment>
<dbReference type="Pfam" id="PF06445">
    <property type="entry name" value="GyrI-like"/>
    <property type="match status" value="1"/>
</dbReference>
<name>A0A841G0T0_9ACTN</name>
<feature type="domain" description="HTH merR-type" evidence="2">
    <location>
        <begin position="5"/>
        <end position="75"/>
    </location>
</feature>
<dbReference type="SMART" id="SM00422">
    <property type="entry name" value="HTH_MERR"/>
    <property type="match status" value="1"/>
</dbReference>
<dbReference type="SMART" id="SM00871">
    <property type="entry name" value="AraC_E_bind"/>
    <property type="match status" value="1"/>
</dbReference>
<evidence type="ECO:0000256" key="1">
    <source>
        <dbReference type="ARBA" id="ARBA00023125"/>
    </source>
</evidence>
<dbReference type="Gene3D" id="3.20.80.10">
    <property type="entry name" value="Regulatory factor, effector binding domain"/>
    <property type="match status" value="1"/>
</dbReference>
<dbReference type="PROSITE" id="PS00552">
    <property type="entry name" value="HTH_MERR_1"/>
    <property type="match status" value="1"/>
</dbReference>
<dbReference type="PROSITE" id="PS50937">
    <property type="entry name" value="HTH_MERR_2"/>
    <property type="match status" value="1"/>
</dbReference>
<dbReference type="InterPro" id="IPR000551">
    <property type="entry name" value="MerR-type_HTH_dom"/>
</dbReference>
<dbReference type="Proteomes" id="UP000548476">
    <property type="component" value="Unassembled WGS sequence"/>
</dbReference>
<dbReference type="PANTHER" id="PTHR30204:SF97">
    <property type="entry name" value="MERR FAMILY REGULATORY PROTEIN"/>
    <property type="match status" value="1"/>
</dbReference>
<dbReference type="InterPro" id="IPR011256">
    <property type="entry name" value="Reg_factor_effector_dom_sf"/>
</dbReference>
<reference evidence="3 4" key="1">
    <citation type="submission" date="2020-08" db="EMBL/GenBank/DDBJ databases">
        <title>Genomic Encyclopedia of Type Strains, Phase IV (KMG-IV): sequencing the most valuable type-strain genomes for metagenomic binning, comparative biology and taxonomic classification.</title>
        <authorList>
            <person name="Goeker M."/>
        </authorList>
    </citation>
    <scope>NUCLEOTIDE SEQUENCE [LARGE SCALE GENOMIC DNA]</scope>
    <source>
        <strain evidence="3 4">YIM 65646</strain>
    </source>
</reference>
<keyword evidence="1 3" id="KW-0238">DNA-binding</keyword>
<evidence type="ECO:0000259" key="2">
    <source>
        <dbReference type="PROSITE" id="PS50937"/>
    </source>
</evidence>
<keyword evidence="4" id="KW-1185">Reference proteome</keyword>
<evidence type="ECO:0000313" key="4">
    <source>
        <dbReference type="Proteomes" id="UP000548476"/>
    </source>
</evidence>
<dbReference type="SUPFAM" id="SSF46955">
    <property type="entry name" value="Putative DNA-binding domain"/>
    <property type="match status" value="1"/>
</dbReference>
<dbReference type="AlphaFoldDB" id="A0A841G0T0"/>
<dbReference type="GO" id="GO:0003700">
    <property type="term" value="F:DNA-binding transcription factor activity"/>
    <property type="evidence" value="ECO:0007669"/>
    <property type="project" value="InterPro"/>
</dbReference>